<dbReference type="RefSeq" id="WP_154572493.1">
    <property type="nucleotide sequence ID" value="NZ_VUNB01000004.1"/>
</dbReference>
<sequence length="91" mass="10617">MEKKKIERINELARIKKQRKLTEAEADEQKKLRKEFLAEIRADLKATLDNIEIVDNPKESGAEERKPDSELVDHISGETIDIREYEPNKLS</sequence>
<evidence type="ECO:0000256" key="1">
    <source>
        <dbReference type="ARBA" id="ARBA00022490"/>
    </source>
</evidence>
<proteinExistence type="inferred from homology"/>
<dbReference type="Pfam" id="PF05979">
    <property type="entry name" value="DUF896"/>
    <property type="match status" value="1"/>
</dbReference>
<dbReference type="Gene3D" id="1.10.287.540">
    <property type="entry name" value="Helix hairpin bin"/>
    <property type="match status" value="1"/>
</dbReference>
<dbReference type="SUPFAM" id="SSF158221">
    <property type="entry name" value="YnzC-like"/>
    <property type="match status" value="1"/>
</dbReference>
<organism evidence="4">
    <name type="scientific">Baileyella intestinalis</name>
    <dbReference type="NCBI Taxonomy" id="2606709"/>
    <lineage>
        <taxon>Bacteria</taxon>
        <taxon>Bacillati</taxon>
        <taxon>Bacillota</taxon>
        <taxon>Clostridia</taxon>
        <taxon>Peptostreptococcales</taxon>
        <taxon>Anaerovoracaceae</taxon>
        <taxon>Baileyella</taxon>
    </lineage>
</organism>
<dbReference type="HAMAP" id="MF_01103">
    <property type="entry name" value="UPF0291"/>
    <property type="match status" value="1"/>
</dbReference>
<dbReference type="GO" id="GO:0005737">
    <property type="term" value="C:cytoplasm"/>
    <property type="evidence" value="ECO:0007669"/>
    <property type="project" value="UniProtKB-SubCell"/>
</dbReference>
<evidence type="ECO:0000313" key="4">
    <source>
        <dbReference type="EMBL" id="MST69019.1"/>
    </source>
</evidence>
<feature type="region of interest" description="Disordered" evidence="3">
    <location>
        <begin position="55"/>
        <end position="91"/>
    </location>
</feature>
<keyword evidence="1 2" id="KW-0963">Cytoplasm</keyword>
<comment type="similarity">
    <text evidence="2">Belongs to the UPF0291 family.</text>
</comment>
<dbReference type="InterPro" id="IPR009242">
    <property type="entry name" value="DUF896"/>
</dbReference>
<evidence type="ECO:0000256" key="2">
    <source>
        <dbReference type="HAMAP-Rule" id="MF_01103"/>
    </source>
</evidence>
<name>A0A6A8MA13_9FIRM</name>
<protein>
    <recommendedName>
        <fullName evidence="2">UPF0291 protein FYJ66_05365</fullName>
    </recommendedName>
</protein>
<dbReference type="PANTHER" id="PTHR37300">
    <property type="entry name" value="UPF0291 PROTEIN CBO2609/CLC_2481"/>
    <property type="match status" value="1"/>
</dbReference>
<comment type="subcellular location">
    <subcellularLocation>
        <location evidence="2">Cytoplasm</location>
    </subcellularLocation>
</comment>
<dbReference type="AlphaFoldDB" id="A0A6A8MA13"/>
<gene>
    <name evidence="4" type="ORF">FYJ66_05365</name>
</gene>
<comment type="caution">
    <text evidence="4">The sequence shown here is derived from an EMBL/GenBank/DDBJ whole genome shotgun (WGS) entry which is preliminary data.</text>
</comment>
<reference evidence="4" key="1">
    <citation type="submission" date="2019-09" db="EMBL/GenBank/DDBJ databases">
        <title>In-depth cultivation of the pig gut microbiome towards novel bacterial diversity and tailored functional studies.</title>
        <authorList>
            <person name="Wylensek D."/>
            <person name="Hitch T.C.A."/>
            <person name="Clavel T."/>
        </authorList>
    </citation>
    <scope>NUCLEOTIDE SEQUENCE</scope>
    <source>
        <strain evidence="4">RF-744-FAT-WT-3</strain>
    </source>
</reference>
<evidence type="ECO:0000256" key="3">
    <source>
        <dbReference type="SAM" id="MobiDB-lite"/>
    </source>
</evidence>
<dbReference type="EMBL" id="VUNB01000004">
    <property type="protein sequence ID" value="MST69019.1"/>
    <property type="molecule type" value="Genomic_DNA"/>
</dbReference>
<dbReference type="PANTHER" id="PTHR37300:SF1">
    <property type="entry name" value="UPF0291 PROTEIN YNZC"/>
    <property type="match status" value="1"/>
</dbReference>
<accession>A0A6A8MA13</accession>